<dbReference type="InterPro" id="IPR014324">
    <property type="entry name" value="ABC_heterocyst_DevA"/>
</dbReference>
<dbReference type="SMART" id="SM00382">
    <property type="entry name" value="AAA"/>
    <property type="match status" value="1"/>
</dbReference>
<feature type="domain" description="ABC transporter" evidence="4">
    <location>
        <begin position="56"/>
        <end position="279"/>
    </location>
</feature>
<dbReference type="SUPFAM" id="SSF52540">
    <property type="entry name" value="P-loop containing nucleoside triphosphate hydrolases"/>
    <property type="match status" value="1"/>
</dbReference>
<keyword evidence="2" id="KW-0547">Nucleotide-binding</keyword>
<dbReference type="GO" id="GO:0016887">
    <property type="term" value="F:ATP hydrolysis activity"/>
    <property type="evidence" value="ECO:0007669"/>
    <property type="project" value="InterPro"/>
</dbReference>
<evidence type="ECO:0000313" key="5">
    <source>
        <dbReference type="EMBL" id="AFY83886.1"/>
    </source>
</evidence>
<reference evidence="5 6" key="1">
    <citation type="submission" date="2012-06" db="EMBL/GenBank/DDBJ databases">
        <title>Finished chromosome of genome of Oscillatoria acuminata PCC 6304.</title>
        <authorList>
            <consortium name="US DOE Joint Genome Institute"/>
            <person name="Gugger M."/>
            <person name="Coursin T."/>
            <person name="Rippka R."/>
            <person name="Tandeau De Marsac N."/>
            <person name="Huntemann M."/>
            <person name="Wei C.-L."/>
            <person name="Han J."/>
            <person name="Detter J.C."/>
            <person name="Han C."/>
            <person name="Tapia R."/>
            <person name="Davenport K."/>
            <person name="Daligault H."/>
            <person name="Erkkila T."/>
            <person name="Gu W."/>
            <person name="Munk A.C.C."/>
            <person name="Teshima H."/>
            <person name="Xu Y."/>
            <person name="Chain P."/>
            <person name="Chen A."/>
            <person name="Krypides N."/>
            <person name="Mavromatis K."/>
            <person name="Markowitz V."/>
            <person name="Szeto E."/>
            <person name="Ivanova N."/>
            <person name="Mikhailova N."/>
            <person name="Ovchinnikova G."/>
            <person name="Pagani I."/>
            <person name="Pati A."/>
            <person name="Goodwin L."/>
            <person name="Peters L."/>
            <person name="Pitluck S."/>
            <person name="Woyke T."/>
            <person name="Kerfeld C."/>
        </authorList>
    </citation>
    <scope>NUCLEOTIDE SEQUENCE [LARGE SCALE GENOMIC DNA]</scope>
    <source>
        <strain evidence="5 6">PCC 6304</strain>
    </source>
</reference>
<dbReference type="GO" id="GO:0005524">
    <property type="term" value="F:ATP binding"/>
    <property type="evidence" value="ECO:0007669"/>
    <property type="project" value="UniProtKB-KW"/>
</dbReference>
<keyword evidence="6" id="KW-1185">Reference proteome</keyword>
<keyword evidence="1" id="KW-0813">Transport</keyword>
<dbReference type="PANTHER" id="PTHR24220">
    <property type="entry name" value="IMPORT ATP-BINDING PROTEIN"/>
    <property type="match status" value="1"/>
</dbReference>
<dbReference type="FunFam" id="3.40.50.300:FF:000032">
    <property type="entry name" value="Export ABC transporter ATP-binding protein"/>
    <property type="match status" value="1"/>
</dbReference>
<dbReference type="InParanoid" id="K9TP14"/>
<dbReference type="EMBL" id="CP003607">
    <property type="protein sequence ID" value="AFY83886.1"/>
    <property type="molecule type" value="Genomic_DNA"/>
</dbReference>
<proteinExistence type="predicted"/>
<evidence type="ECO:0000313" key="6">
    <source>
        <dbReference type="Proteomes" id="UP000010367"/>
    </source>
</evidence>
<dbReference type="NCBIfam" id="TIGR02982">
    <property type="entry name" value="heterocyst_DevA"/>
    <property type="match status" value="1"/>
</dbReference>
<dbReference type="GO" id="GO:0005886">
    <property type="term" value="C:plasma membrane"/>
    <property type="evidence" value="ECO:0007669"/>
    <property type="project" value="TreeGrafter"/>
</dbReference>
<dbReference type="InterPro" id="IPR017911">
    <property type="entry name" value="MacB-like_ATP-bd"/>
</dbReference>
<protein>
    <submittedName>
        <fullName evidence="5">ABC exporter ATP-binding subunit, DevA family</fullName>
    </submittedName>
</protein>
<accession>K9TP14</accession>
<dbReference type="InterPro" id="IPR003439">
    <property type="entry name" value="ABC_transporter-like_ATP-bd"/>
</dbReference>
<dbReference type="eggNOG" id="COG1136">
    <property type="taxonomic scope" value="Bacteria"/>
</dbReference>
<dbReference type="STRING" id="56110.Oscil6304_4365"/>
<dbReference type="GO" id="GO:0022857">
    <property type="term" value="F:transmembrane transporter activity"/>
    <property type="evidence" value="ECO:0007669"/>
    <property type="project" value="TreeGrafter"/>
</dbReference>
<gene>
    <name evidence="5" type="ORF">Oscil6304_4365</name>
</gene>
<dbReference type="PATRIC" id="fig|56110.3.peg.5304"/>
<dbReference type="AlphaFoldDB" id="K9TP14"/>
<dbReference type="Proteomes" id="UP000010367">
    <property type="component" value="Chromosome"/>
</dbReference>
<dbReference type="CDD" id="cd03255">
    <property type="entry name" value="ABC_MJ0796_LolCDE_FtsE"/>
    <property type="match status" value="1"/>
</dbReference>
<dbReference type="PROSITE" id="PS50893">
    <property type="entry name" value="ABC_TRANSPORTER_2"/>
    <property type="match status" value="1"/>
</dbReference>
<organism evidence="5 6">
    <name type="scientific">Oscillatoria acuminata PCC 6304</name>
    <dbReference type="NCBI Taxonomy" id="56110"/>
    <lineage>
        <taxon>Bacteria</taxon>
        <taxon>Bacillati</taxon>
        <taxon>Cyanobacteriota</taxon>
        <taxon>Cyanophyceae</taxon>
        <taxon>Oscillatoriophycideae</taxon>
        <taxon>Oscillatoriales</taxon>
        <taxon>Oscillatoriaceae</taxon>
        <taxon>Oscillatoria</taxon>
    </lineage>
</organism>
<dbReference type="InterPro" id="IPR027417">
    <property type="entry name" value="P-loop_NTPase"/>
</dbReference>
<dbReference type="PANTHER" id="PTHR24220:SF376">
    <property type="entry name" value="ABC TRANSPORTER"/>
    <property type="match status" value="1"/>
</dbReference>
<dbReference type="GO" id="GO:0098796">
    <property type="term" value="C:membrane protein complex"/>
    <property type="evidence" value="ECO:0007669"/>
    <property type="project" value="UniProtKB-ARBA"/>
</dbReference>
<dbReference type="InterPro" id="IPR003593">
    <property type="entry name" value="AAA+_ATPase"/>
</dbReference>
<dbReference type="InterPro" id="IPR017871">
    <property type="entry name" value="ABC_transporter-like_CS"/>
</dbReference>
<dbReference type="KEGG" id="oac:Oscil6304_4365"/>
<evidence type="ECO:0000256" key="1">
    <source>
        <dbReference type="ARBA" id="ARBA00022448"/>
    </source>
</evidence>
<dbReference type="HOGENOM" id="CLU_000604_1_22_3"/>
<name>K9TP14_9CYAN</name>
<evidence type="ECO:0000256" key="2">
    <source>
        <dbReference type="ARBA" id="ARBA00022741"/>
    </source>
</evidence>
<keyword evidence="3 5" id="KW-0067">ATP-binding</keyword>
<dbReference type="InterPro" id="IPR015854">
    <property type="entry name" value="ABC_transpr_LolD-like"/>
</dbReference>
<sequence length="279" mass="30768">MPTRRIFFSQKLPLKSGLETGNHLPSEPLKIQGIMNAHHASNFNSQPISSRPSAVVEIENVNHYFGKGTLRKQILFDIKLTIYSGEIVLMTGPSGSGKTTLLTLMGGLRSTQEGSLKVCNQQLCGASQNKLVQVRRNIGYIFQAHNLLNCLTARQNVQMSLDLHSQPGDESKMKAKATAMLESVGLREWVDYYPENLSGGQKQRVAIARALASHPQLVLADEPTAALDSKSGRDVVELMQRLAKDQGCTILLVTHDPRILDIADRIVQMEDGRLKEGWG</sequence>
<dbReference type="Pfam" id="PF00005">
    <property type="entry name" value="ABC_tran"/>
    <property type="match status" value="1"/>
</dbReference>
<evidence type="ECO:0000259" key="4">
    <source>
        <dbReference type="PROSITE" id="PS50893"/>
    </source>
</evidence>
<evidence type="ECO:0000256" key="3">
    <source>
        <dbReference type="ARBA" id="ARBA00022840"/>
    </source>
</evidence>
<dbReference type="Gene3D" id="3.40.50.300">
    <property type="entry name" value="P-loop containing nucleotide triphosphate hydrolases"/>
    <property type="match status" value="1"/>
</dbReference>
<dbReference type="PROSITE" id="PS00211">
    <property type="entry name" value="ABC_TRANSPORTER_1"/>
    <property type="match status" value="1"/>
</dbReference>